<evidence type="ECO:0000313" key="4">
    <source>
        <dbReference type="Proteomes" id="UP000094472"/>
    </source>
</evidence>
<dbReference type="InterPro" id="IPR035421">
    <property type="entry name" value="Terminase_6C"/>
</dbReference>
<reference evidence="3 4" key="1">
    <citation type="journal article" date="2016" name="Environ. Microbiol.">
        <title>New Methyloceanibacter diversity from North Sea sediments includes methanotroph containing solely the soluble methane monooxygenase.</title>
        <authorList>
            <person name="Vekeman B."/>
            <person name="Kerckhof F.M."/>
            <person name="Cremers G."/>
            <person name="de Vos P."/>
            <person name="Vandamme P."/>
            <person name="Boon N."/>
            <person name="Op den Camp H.J."/>
            <person name="Heylen K."/>
        </authorList>
    </citation>
    <scope>NUCLEOTIDE SEQUENCE [LARGE SCALE GENOMIC DNA]</scope>
    <source>
        <strain evidence="3 4">R-67175</strain>
    </source>
</reference>
<dbReference type="NCBIfam" id="TIGR01630">
    <property type="entry name" value="psiM2_ORF9"/>
    <property type="match status" value="1"/>
</dbReference>
<protein>
    <submittedName>
        <fullName evidence="3">Terminase</fullName>
    </submittedName>
</protein>
<dbReference type="Pfam" id="PF17289">
    <property type="entry name" value="Terminase_6C"/>
    <property type="match status" value="1"/>
</dbReference>
<proteinExistence type="predicted"/>
<dbReference type="InterPro" id="IPR006517">
    <property type="entry name" value="Phage_terminase_lsu-like_C"/>
</dbReference>
<sequence length="479" mass="53528">MTTMHIGSRCDVLDAVLRSDLYSFVQKTFPIVAGGTAFQPNWHIEAIAYALTRVLNGEIKRLIITVPPRGLKSICASVALPAFALGHNPTKRIICVSYSEVLARKHANDFRAVMRSPFYLRLFRGARISAAKDTELEVMTTARGFRYATSVGGTLTGRGGNLIIIDDPIKPQDAHSDSARESLKQWYANTLLPRLDSKADDAIVVVMQRLHVDDLVGHLLEQGGWTVLNLPAIAETEEVVQVGPSCFHHRRPGDVLHPEREPQSALNELRRSMGSMDFSAQYQQQPVPASGNMINWSWFMSYDEPPTWEAGDKLIVSWDTAMSAGELADYSACVIVQVRGETAYILDVVRERLDYPDLRRKILELHGRWRHVAGSYALLIEDKGSGMSLIQDLRGEGIHAIGVKPTTDKVMRMYPHTARIEAGCVHLPCRAPWLDEFRRELMAFPASKYDDQVDALSQALDRAFTYYGEIRCGAVMGLY</sequence>
<dbReference type="AlphaFoldDB" id="A0A1E3W2I5"/>
<evidence type="ECO:0000256" key="1">
    <source>
        <dbReference type="ARBA" id="ARBA00022612"/>
    </source>
</evidence>
<name>A0A1E3W2I5_9HYPH</name>
<keyword evidence="4" id="KW-1185">Reference proteome</keyword>
<evidence type="ECO:0000259" key="2">
    <source>
        <dbReference type="Pfam" id="PF17289"/>
    </source>
</evidence>
<organism evidence="3 4">
    <name type="scientific">Methyloceanibacter superfactus</name>
    <dbReference type="NCBI Taxonomy" id="1774969"/>
    <lineage>
        <taxon>Bacteria</taxon>
        <taxon>Pseudomonadati</taxon>
        <taxon>Pseudomonadota</taxon>
        <taxon>Alphaproteobacteria</taxon>
        <taxon>Hyphomicrobiales</taxon>
        <taxon>Hyphomicrobiaceae</taxon>
        <taxon>Methyloceanibacter</taxon>
    </lineage>
</organism>
<accession>A0A1E3W2I5</accession>
<dbReference type="RefSeq" id="WP_069441110.1">
    <property type="nucleotide sequence ID" value="NZ_LPWF01000015.1"/>
</dbReference>
<feature type="domain" description="Terminase large subunit gp17-like C-terminal" evidence="2">
    <location>
        <begin position="317"/>
        <end position="461"/>
    </location>
</feature>
<dbReference type="EMBL" id="LPWF01000015">
    <property type="protein sequence ID" value="ODS00013.1"/>
    <property type="molecule type" value="Genomic_DNA"/>
</dbReference>
<evidence type="ECO:0000313" key="3">
    <source>
        <dbReference type="EMBL" id="ODS00013.1"/>
    </source>
</evidence>
<dbReference type="Proteomes" id="UP000094472">
    <property type="component" value="Unassembled WGS sequence"/>
</dbReference>
<keyword evidence="1" id="KW-1188">Viral release from host cell</keyword>
<comment type="caution">
    <text evidence="3">The sequence shown here is derived from an EMBL/GenBank/DDBJ whole genome shotgun (WGS) entry which is preliminary data.</text>
</comment>
<gene>
    <name evidence="3" type="ORF">AUC69_07910</name>
</gene>
<dbReference type="STRING" id="1774969.AUC69_07910"/>
<dbReference type="Gene3D" id="3.30.420.240">
    <property type="match status" value="1"/>
</dbReference>
<dbReference type="OrthoDB" id="9771580at2"/>